<keyword evidence="3" id="KW-1185">Reference proteome</keyword>
<name>A0A9W6P7Y1_9ACTN</name>
<feature type="region of interest" description="Disordered" evidence="1">
    <location>
        <begin position="297"/>
        <end position="343"/>
    </location>
</feature>
<evidence type="ECO:0000256" key="1">
    <source>
        <dbReference type="SAM" id="MobiDB-lite"/>
    </source>
</evidence>
<reference evidence="2" key="1">
    <citation type="submission" date="2023-02" db="EMBL/GenBank/DDBJ databases">
        <title>Nocardiopsis ansamitocini NBRC 112285.</title>
        <authorList>
            <person name="Ichikawa N."/>
            <person name="Sato H."/>
            <person name="Tonouchi N."/>
        </authorList>
    </citation>
    <scope>NUCLEOTIDE SEQUENCE</scope>
    <source>
        <strain evidence="2">NBRC 112285</strain>
    </source>
</reference>
<evidence type="ECO:0000313" key="3">
    <source>
        <dbReference type="Proteomes" id="UP001165092"/>
    </source>
</evidence>
<gene>
    <name evidence="2" type="ORF">Nans01_35310</name>
</gene>
<evidence type="ECO:0000313" key="2">
    <source>
        <dbReference type="EMBL" id="GLU49180.1"/>
    </source>
</evidence>
<proteinExistence type="predicted"/>
<dbReference type="RefSeq" id="WP_285760656.1">
    <property type="nucleotide sequence ID" value="NZ_BSQG01000006.1"/>
</dbReference>
<evidence type="ECO:0008006" key="4">
    <source>
        <dbReference type="Google" id="ProtNLM"/>
    </source>
</evidence>
<protein>
    <recommendedName>
        <fullName evidence="4">Competence protein CoiA-like protein</fullName>
    </recommendedName>
</protein>
<dbReference type="EMBL" id="BSQG01000006">
    <property type="protein sequence ID" value="GLU49180.1"/>
    <property type="molecule type" value="Genomic_DNA"/>
</dbReference>
<dbReference type="AlphaFoldDB" id="A0A9W6P7Y1"/>
<organism evidence="2 3">
    <name type="scientific">Nocardiopsis ansamitocini</name>
    <dbReference type="NCBI Taxonomy" id="1670832"/>
    <lineage>
        <taxon>Bacteria</taxon>
        <taxon>Bacillati</taxon>
        <taxon>Actinomycetota</taxon>
        <taxon>Actinomycetes</taxon>
        <taxon>Streptosporangiales</taxon>
        <taxon>Nocardiopsidaceae</taxon>
        <taxon>Nocardiopsis</taxon>
    </lineage>
</organism>
<accession>A0A9W6P7Y1</accession>
<sequence length="390" mass="43191">MSTRLALIRYLARDIYLDPNEDDLGFSRHPGLWDELRTTPEGRRRSISRGELQCQGCVSIGRASPWVHLREQRDGSRQIVHHGSAEGPCHEPESDEHKAWKERVAADAQRAGYSVVVEATAARRAPTSDVVVHGDGLDLGWRIQLSRLRRATVVRHAGLARRDGLTPSWLTTDGRSPLVDRVPWTLANDMPWQTVLRDRSLRVAGGVYRLRYPLCKDLGGVCPDPVPGRLTVDCGKRHSHWEAVRLLVEELVGATAGGVYVPMAIPTPDGGVVRRWVPASDRERYAHAIKKPCTEETLSPAFPGRVPHPRTPDRENWNDSPLHTPGQDRRTAPRRGSTPLCEPRLPVHTISAQSATTTALLTQDGCLHGCAGPARLYLGGWRCPAHAPRS</sequence>
<dbReference type="Proteomes" id="UP001165092">
    <property type="component" value="Unassembled WGS sequence"/>
</dbReference>
<comment type="caution">
    <text evidence="2">The sequence shown here is derived from an EMBL/GenBank/DDBJ whole genome shotgun (WGS) entry which is preliminary data.</text>
</comment>